<comment type="caution">
    <text evidence="1">The sequence shown here is derived from an EMBL/GenBank/DDBJ whole genome shotgun (WGS) entry which is preliminary data.</text>
</comment>
<proteinExistence type="predicted"/>
<dbReference type="Proteomes" id="UP001597180">
    <property type="component" value="Unassembled WGS sequence"/>
</dbReference>
<evidence type="ECO:0000313" key="1">
    <source>
        <dbReference type="EMBL" id="MFD1222071.1"/>
    </source>
</evidence>
<keyword evidence="2" id="KW-1185">Reference proteome</keyword>
<evidence type="ECO:0000313" key="2">
    <source>
        <dbReference type="Proteomes" id="UP001597180"/>
    </source>
</evidence>
<sequence length="298" mass="34955">MYTINLYERSIHSNHPWNQCPLRLEYDLDFYDDKIIFRRITLSDQKNRIHNIIDVQISAKSHFNKLKKTVGQIQSSILTFNEQMNSTEWDWIFDSNDISNIEEIRNGDVRFDIEVKLIIHTNENEIVPFYGKDQVHFPEKDWLSFIRHYGYSTKYGLSLSTSLLNDKSWLHAFDNLKTAREHMQRGITHDALQQCLSVMEAYSDAKERGGPYDKKSWDGFLKDFIPQKKDGLAELFSGVATYLNKVGHHRESRYGEDGTKSTIPLDHYEVELMLAISHLVVTYLERIRVENSQEASKQ</sequence>
<protein>
    <recommendedName>
        <fullName evidence="3">Abortive infection protein-like C-terminal domain-containing protein</fullName>
    </recommendedName>
</protein>
<organism evidence="1 2">
    <name type="scientific">Paenibacillus vulneris</name>
    <dbReference type="NCBI Taxonomy" id="1133364"/>
    <lineage>
        <taxon>Bacteria</taxon>
        <taxon>Bacillati</taxon>
        <taxon>Bacillota</taxon>
        <taxon>Bacilli</taxon>
        <taxon>Bacillales</taxon>
        <taxon>Paenibacillaceae</taxon>
        <taxon>Paenibacillus</taxon>
    </lineage>
</organism>
<name>A0ABW3UQ72_9BACL</name>
<reference evidence="2" key="1">
    <citation type="journal article" date="2019" name="Int. J. Syst. Evol. Microbiol.">
        <title>The Global Catalogue of Microorganisms (GCM) 10K type strain sequencing project: providing services to taxonomists for standard genome sequencing and annotation.</title>
        <authorList>
            <consortium name="The Broad Institute Genomics Platform"/>
            <consortium name="The Broad Institute Genome Sequencing Center for Infectious Disease"/>
            <person name="Wu L."/>
            <person name="Ma J."/>
        </authorList>
    </citation>
    <scope>NUCLEOTIDE SEQUENCE [LARGE SCALE GENOMIC DNA]</scope>
    <source>
        <strain evidence="2">CCUG 53270</strain>
    </source>
</reference>
<dbReference type="EMBL" id="JBHTLU010000021">
    <property type="protein sequence ID" value="MFD1222071.1"/>
    <property type="molecule type" value="Genomic_DNA"/>
</dbReference>
<evidence type="ECO:0008006" key="3">
    <source>
        <dbReference type="Google" id="ProtNLM"/>
    </source>
</evidence>
<gene>
    <name evidence="1" type="ORF">ACFQ4B_18275</name>
</gene>
<accession>A0ABW3UQ72</accession>
<dbReference type="RefSeq" id="WP_345592395.1">
    <property type="nucleotide sequence ID" value="NZ_BAABJG010000031.1"/>
</dbReference>